<dbReference type="SMART" id="SM00108">
    <property type="entry name" value="B_lectin"/>
    <property type="match status" value="1"/>
</dbReference>
<evidence type="ECO:0000256" key="15">
    <source>
        <dbReference type="ARBA" id="ARBA00023180"/>
    </source>
</evidence>
<dbReference type="GO" id="GO:0004674">
    <property type="term" value="F:protein serine/threonine kinase activity"/>
    <property type="evidence" value="ECO:0007669"/>
    <property type="project" value="UniProtKB-KW"/>
</dbReference>
<comment type="caution">
    <text evidence="22">The sequence shown here is derived from an EMBL/GenBank/DDBJ whole genome shotgun (WGS) entry which is preliminary data.</text>
</comment>
<evidence type="ECO:0000259" key="21">
    <source>
        <dbReference type="PROSITE" id="PS50948"/>
    </source>
</evidence>
<feature type="domain" description="Apple" evidence="21">
    <location>
        <begin position="344"/>
        <end position="426"/>
    </location>
</feature>
<evidence type="ECO:0000256" key="4">
    <source>
        <dbReference type="ARBA" id="ARBA00022679"/>
    </source>
</evidence>
<evidence type="ECO:0000313" key="23">
    <source>
        <dbReference type="Proteomes" id="UP001604277"/>
    </source>
</evidence>
<dbReference type="Proteomes" id="UP001604277">
    <property type="component" value="Unassembled WGS sequence"/>
</dbReference>
<dbReference type="InterPro" id="IPR008271">
    <property type="entry name" value="Ser/Thr_kinase_AS"/>
</dbReference>
<evidence type="ECO:0000256" key="6">
    <source>
        <dbReference type="ARBA" id="ARBA00022729"/>
    </source>
</evidence>
<evidence type="ECO:0000256" key="5">
    <source>
        <dbReference type="ARBA" id="ARBA00022692"/>
    </source>
</evidence>
<keyword evidence="5" id="KW-0812">Transmembrane</keyword>
<dbReference type="Gene3D" id="1.10.510.10">
    <property type="entry name" value="Transferase(Phosphotransferase) domain 1"/>
    <property type="match status" value="1"/>
</dbReference>
<gene>
    <name evidence="22" type="ORF">Fot_54369</name>
</gene>
<evidence type="ECO:0000256" key="2">
    <source>
        <dbReference type="ARBA" id="ARBA00022475"/>
    </source>
</evidence>
<dbReference type="PANTHER" id="PTHR27002">
    <property type="entry name" value="RECEPTOR-LIKE SERINE/THREONINE-PROTEIN KINASE SD1-8"/>
    <property type="match status" value="1"/>
</dbReference>
<dbReference type="CDD" id="cd14066">
    <property type="entry name" value="STKc_IRAK"/>
    <property type="match status" value="1"/>
</dbReference>
<dbReference type="InterPro" id="IPR001480">
    <property type="entry name" value="Bulb-type_lectin_dom"/>
</dbReference>
<comment type="subcellular location">
    <subcellularLocation>
        <location evidence="1">Cell membrane</location>
        <topology evidence="1">Single-pass type I membrane protein</topology>
    </subcellularLocation>
</comment>
<evidence type="ECO:0000256" key="16">
    <source>
        <dbReference type="ARBA" id="ARBA00047899"/>
    </source>
</evidence>
<keyword evidence="6" id="KW-0732">Signal</keyword>
<sequence>MVEIFTQKTIADHGSEGSSSEFSPSSSTAQLSHMDDFNVLVVAGYKRCLMYYMVPKLLEDCPKCCAYADTILQGQQPIKDWESLYSANKLFRLHFFRPGNSNSRYLGIFYNLPSKSLNDEAVWVANRNTPIQDASGSLMIDTNGKLKITYSGGTIPSVFDSSPTASINSSATLQDDGNFVLTEVNPDGSMNRTLWQSFDYPTDTFLPGMKLGIDFRTGHRWSLTSWISKQVPSSGSFTIGGDPNGTSQLMIWWQGNVYWTSGIWRNGHFDNAPKLSNNHNASFSYISNENEKYLTYSVNKSDVGTHLKIHTFGFITEGQAAGSFGDCSLWGEPGAGCVRTFPHCWKDDDDFWYDSKTGDINGDSYRFDENNMSLFDCQDKCRQNCSCVAYASLTLNGTGCEIWSKYLSFFTSGSPSNREVYFLQTGRGINEAETHTLQNELEDTITPQSQYSKPRDKQDKKLKQVYFYSINSIAMATNNFAAANKLGEGGFGPVYKGTLPGGQEIAIKRLSRNSGQGLREFKNEILLIAKLQHTNLVRLLGCCIEGREKILVYEYMPNKSLDFSLFDPSTRELLNWTQRMNIIDGVAQGLLYLHKYSRLKVVHRDLKASNILLDHGLNPKISDFGMAKIFGVQESEANTNRIVGTYGYMSPEYAIKGIVSMKTDIFSFGVLLLEIVSGKKNYSSYHLERPLNLIGYAWELWMEGRVLEIMDSRLDNSSPKDEIKRCINVGLLCVQDHPEDRPSMTDVVYMLTKDTVQLPAPKQPAFFIESGARAREAKREISLEKNCTNELSLSVMEAR</sequence>
<dbReference type="CDD" id="cd00028">
    <property type="entry name" value="B_lectin"/>
    <property type="match status" value="1"/>
</dbReference>
<keyword evidence="8 18" id="KW-0547">Nucleotide-binding</keyword>
<keyword evidence="7" id="KW-0430">Lectin</keyword>
<dbReference type="FunFam" id="1.10.510.10:FF:000060">
    <property type="entry name" value="G-type lectin S-receptor-like serine/threonine-protein kinase"/>
    <property type="match status" value="1"/>
</dbReference>
<keyword evidence="4 18" id="KW-0808">Transferase</keyword>
<dbReference type="PROSITE" id="PS00108">
    <property type="entry name" value="PROTEIN_KINASE_ST"/>
    <property type="match status" value="1"/>
</dbReference>
<keyword evidence="15" id="KW-0325">Glycoprotein</keyword>
<dbReference type="PROSITE" id="PS50927">
    <property type="entry name" value="BULB_LECTIN"/>
    <property type="match status" value="1"/>
</dbReference>
<evidence type="ECO:0000256" key="18">
    <source>
        <dbReference type="PIRNR" id="PIRNR000641"/>
    </source>
</evidence>
<dbReference type="Gene3D" id="3.30.200.20">
    <property type="entry name" value="Phosphorylase Kinase, domain 1"/>
    <property type="match status" value="1"/>
</dbReference>
<evidence type="ECO:0000256" key="3">
    <source>
        <dbReference type="ARBA" id="ARBA00022527"/>
    </source>
</evidence>
<keyword evidence="23" id="KW-1185">Reference proteome</keyword>
<accession>A0ABD1PHM6</accession>
<dbReference type="EMBL" id="JBFOLJ010000020">
    <property type="protein sequence ID" value="KAL2463132.1"/>
    <property type="molecule type" value="Genomic_DNA"/>
</dbReference>
<dbReference type="Pfam" id="PF08276">
    <property type="entry name" value="PAN_2"/>
    <property type="match status" value="1"/>
</dbReference>
<dbReference type="PROSITE" id="PS50948">
    <property type="entry name" value="PAN"/>
    <property type="match status" value="1"/>
</dbReference>
<dbReference type="InterPro" id="IPR036426">
    <property type="entry name" value="Bulb-type_lectin_dom_sf"/>
</dbReference>
<proteinExistence type="inferred from homology"/>
<comment type="catalytic activity">
    <reaction evidence="17 18">
        <text>L-seryl-[protein] + ATP = O-phospho-L-seryl-[protein] + ADP + H(+)</text>
        <dbReference type="Rhea" id="RHEA:17989"/>
        <dbReference type="Rhea" id="RHEA-COMP:9863"/>
        <dbReference type="Rhea" id="RHEA-COMP:11604"/>
        <dbReference type="ChEBI" id="CHEBI:15378"/>
        <dbReference type="ChEBI" id="CHEBI:29999"/>
        <dbReference type="ChEBI" id="CHEBI:30616"/>
        <dbReference type="ChEBI" id="CHEBI:83421"/>
        <dbReference type="ChEBI" id="CHEBI:456216"/>
        <dbReference type="EC" id="2.7.11.1"/>
    </reaction>
</comment>
<dbReference type="Pfam" id="PF01453">
    <property type="entry name" value="B_lectin"/>
    <property type="match status" value="1"/>
</dbReference>
<dbReference type="CDD" id="cd01098">
    <property type="entry name" value="PAN_AP_plant"/>
    <property type="match status" value="1"/>
</dbReference>
<dbReference type="FunFam" id="3.30.200.20:FF:000330">
    <property type="entry name" value="G-type lectin S-receptor-like serine/threonine-protein kinase At4g03230"/>
    <property type="match status" value="1"/>
</dbReference>
<reference evidence="23" key="1">
    <citation type="submission" date="2024-07" db="EMBL/GenBank/DDBJ databases">
        <title>Two chromosome-level genome assemblies of Korean endemic species Abeliophyllum distichum and Forsythia ovata (Oleaceae).</title>
        <authorList>
            <person name="Jang H."/>
        </authorList>
    </citation>
    <scope>NUCLEOTIDE SEQUENCE [LARGE SCALE GENOMIC DNA]</scope>
</reference>
<dbReference type="GO" id="GO:0005524">
    <property type="term" value="F:ATP binding"/>
    <property type="evidence" value="ECO:0007669"/>
    <property type="project" value="UniProtKB-KW"/>
</dbReference>
<evidence type="ECO:0000259" key="20">
    <source>
        <dbReference type="PROSITE" id="PS50927"/>
    </source>
</evidence>
<dbReference type="EC" id="2.7.11.1" evidence="18"/>
<protein>
    <recommendedName>
        <fullName evidence="18">Receptor-like serine/threonine-protein kinase</fullName>
        <ecNumber evidence="18">2.7.11.1</ecNumber>
    </recommendedName>
</protein>
<dbReference type="InterPro" id="IPR001245">
    <property type="entry name" value="Ser-Thr/Tyr_kinase_cat_dom"/>
</dbReference>
<evidence type="ECO:0000256" key="9">
    <source>
        <dbReference type="ARBA" id="ARBA00022777"/>
    </source>
</evidence>
<feature type="domain" description="Protein kinase" evidence="19">
    <location>
        <begin position="480"/>
        <end position="766"/>
    </location>
</feature>
<evidence type="ECO:0000256" key="14">
    <source>
        <dbReference type="ARBA" id="ARBA00023170"/>
    </source>
</evidence>
<dbReference type="PIRSF" id="PIRSF000641">
    <property type="entry name" value="SRK"/>
    <property type="match status" value="1"/>
</dbReference>
<dbReference type="InterPro" id="IPR024171">
    <property type="entry name" value="SRK-like_kinase"/>
</dbReference>
<keyword evidence="2" id="KW-1003">Cell membrane</keyword>
<dbReference type="SMART" id="SM00220">
    <property type="entry name" value="S_TKc"/>
    <property type="match status" value="1"/>
</dbReference>
<evidence type="ECO:0000256" key="11">
    <source>
        <dbReference type="ARBA" id="ARBA00022989"/>
    </source>
</evidence>
<keyword evidence="14" id="KW-0675">Receptor</keyword>
<evidence type="ECO:0000256" key="13">
    <source>
        <dbReference type="ARBA" id="ARBA00023157"/>
    </source>
</evidence>
<dbReference type="PANTHER" id="PTHR27002:SF926">
    <property type="entry name" value="OS07G0535800 PROTEIN"/>
    <property type="match status" value="1"/>
</dbReference>
<comment type="similarity">
    <text evidence="18">Belongs to the protein kinase superfamily. Ser/Thr protein kinase family.</text>
</comment>
<dbReference type="SUPFAM" id="SSF51110">
    <property type="entry name" value="alpha-D-mannose-specific plant lectins"/>
    <property type="match status" value="1"/>
</dbReference>
<dbReference type="Gene3D" id="2.90.10.10">
    <property type="entry name" value="Bulb-type lectin domain"/>
    <property type="match status" value="1"/>
</dbReference>
<dbReference type="PROSITE" id="PS50011">
    <property type="entry name" value="PROTEIN_KINASE_DOM"/>
    <property type="match status" value="1"/>
</dbReference>
<dbReference type="GO" id="GO:0005886">
    <property type="term" value="C:plasma membrane"/>
    <property type="evidence" value="ECO:0007669"/>
    <property type="project" value="UniProtKB-SubCell"/>
</dbReference>
<evidence type="ECO:0000313" key="22">
    <source>
        <dbReference type="EMBL" id="KAL2463132.1"/>
    </source>
</evidence>
<evidence type="ECO:0000256" key="10">
    <source>
        <dbReference type="ARBA" id="ARBA00022840"/>
    </source>
</evidence>
<dbReference type="InterPro" id="IPR011009">
    <property type="entry name" value="Kinase-like_dom_sf"/>
</dbReference>
<evidence type="ECO:0000256" key="8">
    <source>
        <dbReference type="ARBA" id="ARBA00022741"/>
    </source>
</evidence>
<keyword evidence="12" id="KW-0472">Membrane</keyword>
<keyword evidence="3 18" id="KW-0723">Serine/threonine-protein kinase</keyword>
<evidence type="ECO:0000256" key="17">
    <source>
        <dbReference type="ARBA" id="ARBA00048679"/>
    </source>
</evidence>
<evidence type="ECO:0000256" key="1">
    <source>
        <dbReference type="ARBA" id="ARBA00004251"/>
    </source>
</evidence>
<comment type="catalytic activity">
    <reaction evidence="16 18">
        <text>L-threonyl-[protein] + ATP = O-phospho-L-threonyl-[protein] + ADP + H(+)</text>
        <dbReference type="Rhea" id="RHEA:46608"/>
        <dbReference type="Rhea" id="RHEA-COMP:11060"/>
        <dbReference type="Rhea" id="RHEA-COMP:11605"/>
        <dbReference type="ChEBI" id="CHEBI:15378"/>
        <dbReference type="ChEBI" id="CHEBI:30013"/>
        <dbReference type="ChEBI" id="CHEBI:30616"/>
        <dbReference type="ChEBI" id="CHEBI:61977"/>
        <dbReference type="ChEBI" id="CHEBI:456216"/>
        <dbReference type="EC" id="2.7.11.1"/>
    </reaction>
</comment>
<evidence type="ECO:0000256" key="7">
    <source>
        <dbReference type="ARBA" id="ARBA00022734"/>
    </source>
</evidence>
<dbReference type="AlphaFoldDB" id="A0ABD1PHM6"/>
<name>A0ABD1PHM6_9LAMI</name>
<feature type="domain" description="Bulb-type lectin" evidence="20">
    <location>
        <begin position="69"/>
        <end position="194"/>
    </location>
</feature>
<evidence type="ECO:0000259" key="19">
    <source>
        <dbReference type="PROSITE" id="PS50011"/>
    </source>
</evidence>
<dbReference type="Pfam" id="PF07714">
    <property type="entry name" value="PK_Tyr_Ser-Thr"/>
    <property type="match status" value="1"/>
</dbReference>
<keyword evidence="13" id="KW-1015">Disulfide bond</keyword>
<dbReference type="SUPFAM" id="SSF56112">
    <property type="entry name" value="Protein kinase-like (PK-like)"/>
    <property type="match status" value="1"/>
</dbReference>
<keyword evidence="9 18" id="KW-0418">Kinase</keyword>
<dbReference type="GO" id="GO:0030246">
    <property type="term" value="F:carbohydrate binding"/>
    <property type="evidence" value="ECO:0007669"/>
    <property type="project" value="UniProtKB-KW"/>
</dbReference>
<dbReference type="InterPro" id="IPR000719">
    <property type="entry name" value="Prot_kinase_dom"/>
</dbReference>
<organism evidence="22 23">
    <name type="scientific">Forsythia ovata</name>
    <dbReference type="NCBI Taxonomy" id="205694"/>
    <lineage>
        <taxon>Eukaryota</taxon>
        <taxon>Viridiplantae</taxon>
        <taxon>Streptophyta</taxon>
        <taxon>Embryophyta</taxon>
        <taxon>Tracheophyta</taxon>
        <taxon>Spermatophyta</taxon>
        <taxon>Magnoliopsida</taxon>
        <taxon>eudicotyledons</taxon>
        <taxon>Gunneridae</taxon>
        <taxon>Pentapetalae</taxon>
        <taxon>asterids</taxon>
        <taxon>lamiids</taxon>
        <taxon>Lamiales</taxon>
        <taxon>Oleaceae</taxon>
        <taxon>Forsythieae</taxon>
        <taxon>Forsythia</taxon>
    </lineage>
</organism>
<keyword evidence="11" id="KW-1133">Transmembrane helix</keyword>
<keyword evidence="10 18" id="KW-0067">ATP-binding</keyword>
<evidence type="ECO:0000256" key="12">
    <source>
        <dbReference type="ARBA" id="ARBA00023136"/>
    </source>
</evidence>
<dbReference type="InterPro" id="IPR003609">
    <property type="entry name" value="Pan_app"/>
</dbReference>